<dbReference type="InterPro" id="IPR024227">
    <property type="entry name" value="DUF3795"/>
</dbReference>
<dbReference type="Proteomes" id="UP001208689">
    <property type="component" value="Chromosome"/>
</dbReference>
<dbReference type="Pfam" id="PF12675">
    <property type="entry name" value="DUF3795"/>
    <property type="match status" value="1"/>
</dbReference>
<evidence type="ECO:0000313" key="1">
    <source>
        <dbReference type="EMBL" id="UYP46099.1"/>
    </source>
</evidence>
<dbReference type="EMBL" id="CP104013">
    <property type="protein sequence ID" value="UYP46099.1"/>
    <property type="molecule type" value="Genomic_DNA"/>
</dbReference>
<gene>
    <name evidence="1" type="ORF">NEF87_002384</name>
</gene>
<sequence>MQEISFCGINCLKCPAYIAKRTNDNELRKRTAMEWGSVGFVIDPEKISCDGCHSNGELLMHCSDCKVRNCGLKKGVKTCAECPDYACNDLEELWTNLHAPEAKVQLDNLR</sequence>
<protein>
    <recommendedName>
        <fullName evidence="3">DUF3795 domain-containing protein</fullName>
    </recommendedName>
</protein>
<evidence type="ECO:0008006" key="3">
    <source>
        <dbReference type="Google" id="ProtNLM"/>
    </source>
</evidence>
<accession>A0ABY6HU77</accession>
<organism evidence="1 2">
    <name type="scientific">Candidatus Lokiarchaeum ossiferum</name>
    <dbReference type="NCBI Taxonomy" id="2951803"/>
    <lineage>
        <taxon>Archaea</taxon>
        <taxon>Promethearchaeati</taxon>
        <taxon>Promethearchaeota</taxon>
        <taxon>Promethearchaeia</taxon>
        <taxon>Promethearchaeales</taxon>
        <taxon>Promethearchaeaceae</taxon>
        <taxon>Candidatus Lokiarchaeum</taxon>
    </lineage>
</organism>
<reference evidence="1" key="1">
    <citation type="submission" date="2022-09" db="EMBL/GenBank/DDBJ databases">
        <title>Actin cytoskeleton and complex cell architecture in an #Asgard archaeon.</title>
        <authorList>
            <person name="Ponce Toledo R.I."/>
            <person name="Schleper C."/>
            <person name="Rodrigues Oliveira T."/>
            <person name="Wollweber F."/>
            <person name="Xu J."/>
            <person name="Rittmann S."/>
            <person name="Klingl A."/>
            <person name="Pilhofer M."/>
        </authorList>
    </citation>
    <scope>NUCLEOTIDE SEQUENCE</scope>
    <source>
        <strain evidence="1">B-35</strain>
    </source>
</reference>
<evidence type="ECO:0000313" key="2">
    <source>
        <dbReference type="Proteomes" id="UP001208689"/>
    </source>
</evidence>
<proteinExistence type="predicted"/>
<keyword evidence="2" id="KW-1185">Reference proteome</keyword>
<name>A0ABY6HU77_9ARCH</name>